<evidence type="ECO:0000313" key="1">
    <source>
        <dbReference type="EMBL" id="GFO07279.1"/>
    </source>
</evidence>
<proteinExistence type="predicted"/>
<dbReference type="AlphaFoldDB" id="A0AAV4AHW7"/>
<comment type="caution">
    <text evidence="1">The sequence shown here is derived from an EMBL/GenBank/DDBJ whole genome shotgun (WGS) entry which is preliminary data.</text>
</comment>
<dbReference type="Proteomes" id="UP000735302">
    <property type="component" value="Unassembled WGS sequence"/>
</dbReference>
<protein>
    <submittedName>
        <fullName evidence="1">Guanylate cyclase</fullName>
    </submittedName>
</protein>
<keyword evidence="2" id="KW-1185">Reference proteome</keyword>
<name>A0AAV4AHW7_9GAST</name>
<evidence type="ECO:0000313" key="2">
    <source>
        <dbReference type="Proteomes" id="UP000735302"/>
    </source>
</evidence>
<gene>
    <name evidence="1" type="ORF">PoB_003378400</name>
</gene>
<sequence>MLSNDNRFELDVLFQTSLISDIVRALTYIHKRSIRYHGRLTSEVCLIDSRFSVKPISVIISPIDFLDLPHRSCHSTKFPLKFETVMMVFCGSAEILGFGSEEEFPRFPQFRWLSRLQLNKRAMIRGVLRNENSTTCGRDDNFIDLR</sequence>
<dbReference type="EMBL" id="BLXT01003854">
    <property type="protein sequence ID" value="GFO07279.1"/>
    <property type="molecule type" value="Genomic_DNA"/>
</dbReference>
<organism evidence="1 2">
    <name type="scientific">Plakobranchus ocellatus</name>
    <dbReference type="NCBI Taxonomy" id="259542"/>
    <lineage>
        <taxon>Eukaryota</taxon>
        <taxon>Metazoa</taxon>
        <taxon>Spiralia</taxon>
        <taxon>Lophotrochozoa</taxon>
        <taxon>Mollusca</taxon>
        <taxon>Gastropoda</taxon>
        <taxon>Heterobranchia</taxon>
        <taxon>Euthyneura</taxon>
        <taxon>Panpulmonata</taxon>
        <taxon>Sacoglossa</taxon>
        <taxon>Placobranchoidea</taxon>
        <taxon>Plakobranchidae</taxon>
        <taxon>Plakobranchus</taxon>
    </lineage>
</organism>
<reference evidence="1 2" key="1">
    <citation type="journal article" date="2021" name="Elife">
        <title>Chloroplast acquisition without the gene transfer in kleptoplastic sea slugs, Plakobranchus ocellatus.</title>
        <authorList>
            <person name="Maeda T."/>
            <person name="Takahashi S."/>
            <person name="Yoshida T."/>
            <person name="Shimamura S."/>
            <person name="Takaki Y."/>
            <person name="Nagai Y."/>
            <person name="Toyoda A."/>
            <person name="Suzuki Y."/>
            <person name="Arimoto A."/>
            <person name="Ishii H."/>
            <person name="Satoh N."/>
            <person name="Nishiyama T."/>
            <person name="Hasebe M."/>
            <person name="Maruyama T."/>
            <person name="Minagawa J."/>
            <person name="Obokata J."/>
            <person name="Shigenobu S."/>
        </authorList>
    </citation>
    <scope>NUCLEOTIDE SEQUENCE [LARGE SCALE GENOMIC DNA]</scope>
</reference>
<accession>A0AAV4AHW7</accession>